<accession>A0A914QKY5</accession>
<evidence type="ECO:0000313" key="3">
    <source>
        <dbReference type="WBParaSite" id="PDA_v2.g30371.t1"/>
    </source>
</evidence>
<dbReference type="AlphaFoldDB" id="A0A914QKY5"/>
<protein>
    <submittedName>
        <fullName evidence="3">Uncharacterized protein</fullName>
    </submittedName>
</protein>
<feature type="transmembrane region" description="Helical" evidence="1">
    <location>
        <begin position="80"/>
        <end position="99"/>
    </location>
</feature>
<evidence type="ECO:0000256" key="1">
    <source>
        <dbReference type="SAM" id="Phobius"/>
    </source>
</evidence>
<dbReference type="Proteomes" id="UP000887578">
    <property type="component" value="Unplaced"/>
</dbReference>
<keyword evidence="1" id="KW-0472">Membrane</keyword>
<reference evidence="3" key="1">
    <citation type="submission" date="2022-11" db="UniProtKB">
        <authorList>
            <consortium name="WormBaseParasite"/>
        </authorList>
    </citation>
    <scope>IDENTIFICATION</scope>
</reference>
<feature type="transmembrane region" description="Helical" evidence="1">
    <location>
        <begin position="49"/>
        <end position="74"/>
    </location>
</feature>
<evidence type="ECO:0000313" key="2">
    <source>
        <dbReference type="Proteomes" id="UP000887578"/>
    </source>
</evidence>
<dbReference type="WBParaSite" id="PDA_v2.g30371.t1">
    <property type="protein sequence ID" value="PDA_v2.g30371.t1"/>
    <property type="gene ID" value="PDA_v2.g30371"/>
</dbReference>
<organism evidence="2 3">
    <name type="scientific">Panagrolaimus davidi</name>
    <dbReference type="NCBI Taxonomy" id="227884"/>
    <lineage>
        <taxon>Eukaryota</taxon>
        <taxon>Metazoa</taxon>
        <taxon>Ecdysozoa</taxon>
        <taxon>Nematoda</taxon>
        <taxon>Chromadorea</taxon>
        <taxon>Rhabditida</taxon>
        <taxon>Tylenchina</taxon>
        <taxon>Panagrolaimomorpha</taxon>
        <taxon>Panagrolaimoidea</taxon>
        <taxon>Panagrolaimidae</taxon>
        <taxon>Panagrolaimus</taxon>
    </lineage>
</organism>
<sequence>MISYCHCIIPATAENILVNNFIIESLIGFAMTGYGILKSFTNYGNGNAAAAAINSSMFGQAFISLSGLNLILTFFQNCGWIFQITGLLYAVVSVFKAAGELIIICRNKKPENPGNYASEVQRSADYSFASHELVSLDAHIKKVI</sequence>
<keyword evidence="1" id="KW-1133">Transmembrane helix</keyword>
<feature type="transmembrane region" description="Helical" evidence="1">
    <location>
        <begin position="16"/>
        <end position="37"/>
    </location>
</feature>
<name>A0A914QKY5_9BILA</name>
<keyword evidence="2" id="KW-1185">Reference proteome</keyword>
<proteinExistence type="predicted"/>
<keyword evidence="1" id="KW-0812">Transmembrane</keyword>